<dbReference type="Proteomes" id="UP000238042">
    <property type="component" value="Unassembled WGS sequence"/>
</dbReference>
<comment type="caution">
    <text evidence="4">The sequence shown here is derived from an EMBL/GenBank/DDBJ whole genome shotgun (WGS) entry which is preliminary data.</text>
</comment>
<dbReference type="GO" id="GO:0050821">
    <property type="term" value="P:protein stabilization"/>
    <property type="evidence" value="ECO:0007669"/>
    <property type="project" value="TreeGrafter"/>
</dbReference>
<dbReference type="PANTHER" id="PTHR35089">
    <property type="entry name" value="CHAPERONE PROTEIN SKP"/>
    <property type="match status" value="1"/>
</dbReference>
<dbReference type="AlphaFoldDB" id="A0A2S8AGP8"/>
<protein>
    <recommendedName>
        <fullName evidence="6">Molecular chaperone Skp</fullName>
    </recommendedName>
</protein>
<dbReference type="RefSeq" id="WP_105245467.1">
    <property type="nucleotide sequence ID" value="NZ_PSZM01000001.1"/>
</dbReference>
<evidence type="ECO:0008006" key="6">
    <source>
        <dbReference type="Google" id="ProtNLM"/>
    </source>
</evidence>
<dbReference type="InterPro" id="IPR005632">
    <property type="entry name" value="Chaperone_Skp"/>
</dbReference>
<evidence type="ECO:0000256" key="1">
    <source>
        <dbReference type="ARBA" id="ARBA00009091"/>
    </source>
</evidence>
<evidence type="ECO:0000256" key="3">
    <source>
        <dbReference type="SAM" id="MobiDB-lite"/>
    </source>
</evidence>
<comment type="similarity">
    <text evidence="1">Belongs to the Skp family.</text>
</comment>
<accession>A0A2S8AGP8</accession>
<evidence type="ECO:0000256" key="2">
    <source>
        <dbReference type="ARBA" id="ARBA00022729"/>
    </source>
</evidence>
<feature type="region of interest" description="Disordered" evidence="3">
    <location>
        <begin position="173"/>
        <end position="339"/>
    </location>
</feature>
<feature type="compositionally biased region" description="Basic and acidic residues" evidence="3">
    <location>
        <begin position="261"/>
        <end position="273"/>
    </location>
</feature>
<evidence type="ECO:0000313" key="4">
    <source>
        <dbReference type="EMBL" id="PQL95453.1"/>
    </source>
</evidence>
<dbReference type="Pfam" id="PF03938">
    <property type="entry name" value="OmpH"/>
    <property type="match status" value="1"/>
</dbReference>
<feature type="compositionally biased region" description="Basic and acidic residues" evidence="3">
    <location>
        <begin position="221"/>
        <end position="232"/>
    </location>
</feature>
<dbReference type="SMART" id="SM00935">
    <property type="entry name" value="OmpH"/>
    <property type="match status" value="1"/>
</dbReference>
<sequence length="339" mass="38931">MKKLLISYILILIFGLGCAQKMAYVDTQYILKQIPQFQNSEQRLNSEVKKWQDHIVNQQSQIEKLKISFENEKILLTEDQQKNRLATIDSTEKLLNEFIDKKFGSNGESVTLRYNLAKPLQDQIWNAINTIAAKDKYNIVFDKSSDLIMIFTDSKYDITDKVLKQLGINDKNKDKKEKTASKNSEVNNSNNYNDKIEEESIDNNPKTGYGSKYTPKKKTKKPEVKEENKNPETPDSEDQPTESSKPKTGYGSKYTPKKKTEKPEVKEENKNSEATDSEIQPTEPSKPKTGYGSKYTPKKKTEKPEVKEENKNLETDKEIKSTETPKPKTGYGSKYTPKK</sequence>
<dbReference type="OrthoDB" id="9788552at2"/>
<keyword evidence="2" id="KW-0732">Signal</keyword>
<organism evidence="4 5">
    <name type="scientific">Apibacter adventoris</name>
    <dbReference type="NCBI Taxonomy" id="1679466"/>
    <lineage>
        <taxon>Bacteria</taxon>
        <taxon>Pseudomonadati</taxon>
        <taxon>Bacteroidota</taxon>
        <taxon>Flavobacteriia</taxon>
        <taxon>Flavobacteriales</taxon>
        <taxon>Weeksellaceae</taxon>
        <taxon>Apibacter</taxon>
    </lineage>
</organism>
<dbReference type="InterPro" id="IPR024930">
    <property type="entry name" value="Skp_dom_sf"/>
</dbReference>
<proteinExistence type="inferred from homology"/>
<dbReference type="GO" id="GO:0005829">
    <property type="term" value="C:cytosol"/>
    <property type="evidence" value="ECO:0007669"/>
    <property type="project" value="TreeGrafter"/>
</dbReference>
<keyword evidence="5" id="KW-1185">Reference proteome</keyword>
<gene>
    <name evidence="4" type="ORF">C4S77_01260</name>
</gene>
<evidence type="ECO:0000313" key="5">
    <source>
        <dbReference type="Proteomes" id="UP000238042"/>
    </source>
</evidence>
<name>A0A2S8AGP8_9FLAO</name>
<feature type="compositionally biased region" description="Low complexity" evidence="3">
    <location>
        <begin position="181"/>
        <end position="193"/>
    </location>
</feature>
<dbReference type="EMBL" id="PSZM01000001">
    <property type="protein sequence ID" value="PQL95453.1"/>
    <property type="molecule type" value="Genomic_DNA"/>
</dbReference>
<dbReference type="GO" id="GO:0051082">
    <property type="term" value="F:unfolded protein binding"/>
    <property type="evidence" value="ECO:0007669"/>
    <property type="project" value="InterPro"/>
</dbReference>
<feature type="compositionally biased region" description="Basic and acidic residues" evidence="3">
    <location>
        <begin position="302"/>
        <end position="326"/>
    </location>
</feature>
<reference evidence="4 5" key="1">
    <citation type="submission" date="2018-02" db="EMBL/GenBank/DDBJ databases">
        <title>Genome sequences of Apibacter spp., gut symbionts of Asian honey bees.</title>
        <authorList>
            <person name="Kwong W.K."/>
            <person name="Steele M.I."/>
            <person name="Moran N.A."/>
        </authorList>
    </citation>
    <scope>NUCLEOTIDE SEQUENCE [LARGE SCALE GENOMIC DNA]</scope>
    <source>
        <strain evidence="5">wkB301</strain>
    </source>
</reference>
<dbReference type="SUPFAM" id="SSF111384">
    <property type="entry name" value="OmpH-like"/>
    <property type="match status" value="1"/>
</dbReference>
<dbReference type="PROSITE" id="PS51257">
    <property type="entry name" value="PROKAR_LIPOPROTEIN"/>
    <property type="match status" value="1"/>
</dbReference>
<dbReference type="PANTHER" id="PTHR35089:SF1">
    <property type="entry name" value="CHAPERONE PROTEIN SKP"/>
    <property type="match status" value="1"/>
</dbReference>
<dbReference type="Gene3D" id="3.30.910.20">
    <property type="entry name" value="Skp domain"/>
    <property type="match status" value="1"/>
</dbReference>